<keyword evidence="2" id="KW-1185">Reference proteome</keyword>
<dbReference type="EMBL" id="CAJVQC010060970">
    <property type="protein sequence ID" value="CAG8801334.1"/>
    <property type="molecule type" value="Genomic_DNA"/>
</dbReference>
<accession>A0ACA9RMU4</accession>
<comment type="caution">
    <text evidence="1">The sequence shown here is derived from an EMBL/GenBank/DDBJ whole genome shotgun (WGS) entry which is preliminary data.</text>
</comment>
<feature type="non-terminal residue" evidence="1">
    <location>
        <position position="1"/>
    </location>
</feature>
<name>A0ACA9RMU4_9GLOM</name>
<reference evidence="1" key="1">
    <citation type="submission" date="2021-06" db="EMBL/GenBank/DDBJ databases">
        <authorList>
            <person name="Kallberg Y."/>
            <person name="Tangrot J."/>
            <person name="Rosling A."/>
        </authorList>
    </citation>
    <scope>NUCLEOTIDE SEQUENCE</scope>
    <source>
        <strain evidence="1">MA461A</strain>
    </source>
</reference>
<organism evidence="1 2">
    <name type="scientific">Racocetra persica</name>
    <dbReference type="NCBI Taxonomy" id="160502"/>
    <lineage>
        <taxon>Eukaryota</taxon>
        <taxon>Fungi</taxon>
        <taxon>Fungi incertae sedis</taxon>
        <taxon>Mucoromycota</taxon>
        <taxon>Glomeromycotina</taxon>
        <taxon>Glomeromycetes</taxon>
        <taxon>Diversisporales</taxon>
        <taxon>Gigasporaceae</taxon>
        <taxon>Racocetra</taxon>
    </lineage>
</organism>
<evidence type="ECO:0000313" key="2">
    <source>
        <dbReference type="Proteomes" id="UP000789920"/>
    </source>
</evidence>
<protein>
    <submittedName>
        <fullName evidence="1">9398_t:CDS:1</fullName>
    </submittedName>
</protein>
<proteinExistence type="predicted"/>
<evidence type="ECO:0000313" key="1">
    <source>
        <dbReference type="EMBL" id="CAG8801334.1"/>
    </source>
</evidence>
<dbReference type="Proteomes" id="UP000789920">
    <property type="component" value="Unassembled WGS sequence"/>
</dbReference>
<sequence length="140" mass="15799">ACILSGIGFNGYDENGNAKWNRVTNIDFIGYETADNIKQLLESWNMNTNKWLKNYVYLRVTPPGQKPSFSSTITTFGISAVWHVTFIGGAFIQNLHRKIHRTVRPIFLTTRFAAYKPLYNFLGAGKFCKRIVAFGGGVLD</sequence>
<gene>
    <name evidence="1" type="ORF">RPERSI_LOCUS21092</name>
</gene>